<feature type="chain" id="PRO_5038583378" evidence="2">
    <location>
        <begin position="32"/>
        <end position="96"/>
    </location>
</feature>
<evidence type="ECO:0000256" key="1">
    <source>
        <dbReference type="SAM" id="MobiDB-lite"/>
    </source>
</evidence>
<protein>
    <submittedName>
        <fullName evidence="3">Uncharacterized protein</fullName>
    </submittedName>
</protein>
<evidence type="ECO:0000313" key="4">
    <source>
        <dbReference type="Proteomes" id="UP000823844"/>
    </source>
</evidence>
<dbReference type="AlphaFoldDB" id="A0A9E2KS28"/>
<keyword evidence="2" id="KW-0732">Signal</keyword>
<gene>
    <name evidence="3" type="ORF">H9806_07865</name>
</gene>
<evidence type="ECO:0000313" key="3">
    <source>
        <dbReference type="EMBL" id="MBU3829016.1"/>
    </source>
</evidence>
<feature type="signal peptide" evidence="2">
    <location>
        <begin position="1"/>
        <end position="31"/>
    </location>
</feature>
<comment type="caution">
    <text evidence="3">The sequence shown here is derived from an EMBL/GenBank/DDBJ whole genome shotgun (WGS) entry which is preliminary data.</text>
</comment>
<reference evidence="3" key="2">
    <citation type="submission" date="2021-04" db="EMBL/GenBank/DDBJ databases">
        <authorList>
            <person name="Gilroy R."/>
        </authorList>
    </citation>
    <scope>NUCLEOTIDE SEQUENCE</scope>
    <source>
        <strain evidence="3">F6-686</strain>
    </source>
</reference>
<feature type="region of interest" description="Disordered" evidence="1">
    <location>
        <begin position="76"/>
        <end position="96"/>
    </location>
</feature>
<organism evidence="3 4">
    <name type="scientific">Candidatus Lactobacillus pullistercoris</name>
    <dbReference type="NCBI Taxonomy" id="2838636"/>
    <lineage>
        <taxon>Bacteria</taxon>
        <taxon>Bacillati</taxon>
        <taxon>Bacillota</taxon>
        <taxon>Bacilli</taxon>
        <taxon>Lactobacillales</taxon>
        <taxon>Lactobacillaceae</taxon>
        <taxon>Lactobacillus</taxon>
    </lineage>
</organism>
<reference evidence="3" key="1">
    <citation type="journal article" date="2021" name="PeerJ">
        <title>Extensive microbial diversity within the chicken gut microbiome revealed by metagenomics and culture.</title>
        <authorList>
            <person name="Gilroy R."/>
            <person name="Ravi A."/>
            <person name="Getino M."/>
            <person name="Pursley I."/>
            <person name="Horton D.L."/>
            <person name="Alikhan N.F."/>
            <person name="Baker D."/>
            <person name="Gharbi K."/>
            <person name="Hall N."/>
            <person name="Watson M."/>
            <person name="Adriaenssens E.M."/>
            <person name="Foster-Nyarko E."/>
            <person name="Jarju S."/>
            <person name="Secka A."/>
            <person name="Antonio M."/>
            <person name="Oren A."/>
            <person name="Chaudhuri R.R."/>
            <person name="La Ragione R."/>
            <person name="Hildebrand F."/>
            <person name="Pallen M.J."/>
        </authorList>
    </citation>
    <scope>NUCLEOTIDE SEQUENCE</scope>
    <source>
        <strain evidence="3">F6-686</strain>
    </source>
</reference>
<dbReference type="EMBL" id="JAHLFT010000100">
    <property type="protein sequence ID" value="MBU3829016.1"/>
    <property type="molecule type" value="Genomic_DNA"/>
</dbReference>
<sequence length="96" mass="10594">MRNKFNNYSLVTSLAAATLLGIGLTTNNVKADVQSSVNVGQKNKSVEINKQKSTNLISTQQHTINAKLNENKLSIQKNSTDSLNNNRKIPQIINQK</sequence>
<name>A0A9E2KS28_9LACO</name>
<evidence type="ECO:0000256" key="2">
    <source>
        <dbReference type="SAM" id="SignalP"/>
    </source>
</evidence>
<proteinExistence type="predicted"/>
<dbReference type="Proteomes" id="UP000823844">
    <property type="component" value="Unassembled WGS sequence"/>
</dbReference>
<accession>A0A9E2KS28</accession>